<evidence type="ECO:0000313" key="2">
    <source>
        <dbReference type="EMBL" id="WZP17539.1"/>
    </source>
</evidence>
<evidence type="ECO:0000313" key="3">
    <source>
        <dbReference type="Proteomes" id="UP001448858"/>
    </source>
</evidence>
<dbReference type="Gene3D" id="2.160.20.80">
    <property type="entry name" value="E3 ubiquitin-protein ligase SopA"/>
    <property type="match status" value="1"/>
</dbReference>
<name>A0ABZ2ZZG8_9MICC</name>
<dbReference type="Proteomes" id="UP001448858">
    <property type="component" value="Chromosome"/>
</dbReference>
<organism evidence="2 3">
    <name type="scientific">Arthrobacter citreus</name>
    <dbReference type="NCBI Taxonomy" id="1670"/>
    <lineage>
        <taxon>Bacteria</taxon>
        <taxon>Bacillati</taxon>
        <taxon>Actinomycetota</taxon>
        <taxon>Actinomycetes</taxon>
        <taxon>Micrococcales</taxon>
        <taxon>Micrococcaceae</taxon>
        <taxon>Arthrobacter</taxon>
    </lineage>
</organism>
<dbReference type="PANTHER" id="PTHR14136:SF37">
    <property type="entry name" value="PENTAPEPTIDE REPEAT-CONTAINING PROTEIN"/>
    <property type="match status" value="1"/>
</dbReference>
<dbReference type="PANTHER" id="PTHR14136">
    <property type="entry name" value="BTB_POZ DOMAIN-CONTAINING PROTEIN KCTD9"/>
    <property type="match status" value="1"/>
</dbReference>
<dbReference type="SUPFAM" id="SSF141571">
    <property type="entry name" value="Pentapeptide repeat-like"/>
    <property type="match status" value="1"/>
</dbReference>
<dbReference type="InterPro" id="IPR001646">
    <property type="entry name" value="5peptide_repeat"/>
</dbReference>
<dbReference type="RefSeq" id="WP_342025135.1">
    <property type="nucleotide sequence ID" value="NZ_CP151657.1"/>
</dbReference>
<dbReference type="InterPro" id="IPR051082">
    <property type="entry name" value="Pentapeptide-BTB/POZ_domain"/>
</dbReference>
<dbReference type="Pfam" id="PF00805">
    <property type="entry name" value="Pentapeptide"/>
    <property type="match status" value="1"/>
</dbReference>
<protein>
    <submittedName>
        <fullName evidence="2">Pentapeptide repeat-containing protein</fullName>
    </submittedName>
</protein>
<gene>
    <name evidence="2" type="ORF">AAE021_08300</name>
</gene>
<dbReference type="EMBL" id="CP151657">
    <property type="protein sequence ID" value="WZP17539.1"/>
    <property type="molecule type" value="Genomic_DNA"/>
</dbReference>
<accession>A0ABZ2ZZG8</accession>
<feature type="region of interest" description="Disordered" evidence="1">
    <location>
        <begin position="269"/>
        <end position="290"/>
    </location>
</feature>
<proteinExistence type="predicted"/>
<keyword evidence="3" id="KW-1185">Reference proteome</keyword>
<reference evidence="2 3" key="1">
    <citation type="submission" date="2024-04" db="EMBL/GenBank/DDBJ databases">
        <title>Arthrobacter sp. from Plains bison fecal sample.</title>
        <authorList>
            <person name="Ruzzini A."/>
        </authorList>
    </citation>
    <scope>NUCLEOTIDE SEQUENCE [LARGE SCALE GENOMIC DNA]</scope>
    <source>
        <strain evidence="2 3">EINP1</strain>
    </source>
</reference>
<evidence type="ECO:0000256" key="1">
    <source>
        <dbReference type="SAM" id="MobiDB-lite"/>
    </source>
</evidence>
<sequence>MSFASAPVPPSLPPAQERLSLRPDCGSCFALCCTALGFSRTADFAVDKPAGTPCLNLSDDFSCSIHDSLRPRGFSGCTVYDCFGAGQTVSQELFAGKNWRENPGSREEMFSAFKTVRQLNEMRWHLAEAQLRTLDPDVEERTSRLRNLLEQGVHGELPDLLSLDVQDLHSRVKKILLEVSEEVRARYFAAGDDHLEPALHPGADLMGGKFRSRQLCGANLRGAYLIAADLRGSDLSGADLLGADLRDARLEDADLSQALFLTQPQINSARGSSTTALPPDITTPAHWHAG</sequence>